<dbReference type="InterPro" id="IPR037278">
    <property type="entry name" value="ARFGAP/RecO"/>
</dbReference>
<dbReference type="PANTHER" id="PTHR33991:SF1">
    <property type="entry name" value="DNA REPAIR PROTEIN RECO"/>
    <property type="match status" value="1"/>
</dbReference>
<dbReference type="Pfam" id="PF11967">
    <property type="entry name" value="RecO_N"/>
    <property type="match status" value="1"/>
</dbReference>
<dbReference type="GO" id="GO:0043590">
    <property type="term" value="C:bacterial nucleoid"/>
    <property type="evidence" value="ECO:0007669"/>
    <property type="project" value="TreeGrafter"/>
</dbReference>
<evidence type="ECO:0000259" key="8">
    <source>
        <dbReference type="Pfam" id="PF11967"/>
    </source>
</evidence>
<dbReference type="Gene3D" id="2.40.50.140">
    <property type="entry name" value="Nucleic acid-binding proteins"/>
    <property type="match status" value="1"/>
</dbReference>
<accession>A0A1M7YAT4</accession>
<dbReference type="InterPro" id="IPR022572">
    <property type="entry name" value="DNA_rep/recomb_RecO_N"/>
</dbReference>
<dbReference type="Pfam" id="PF02565">
    <property type="entry name" value="RecO_C"/>
    <property type="match status" value="1"/>
</dbReference>
<comment type="function">
    <text evidence="7">Involved in DNA repair and RecF pathway recombination.</text>
</comment>
<dbReference type="PANTHER" id="PTHR33991">
    <property type="entry name" value="DNA REPAIR PROTEIN RECO"/>
    <property type="match status" value="1"/>
</dbReference>
<evidence type="ECO:0000256" key="6">
    <source>
        <dbReference type="ARBA" id="ARBA00033409"/>
    </source>
</evidence>
<dbReference type="InterPro" id="IPR042242">
    <property type="entry name" value="RecO_C"/>
</dbReference>
<dbReference type="RefSeq" id="WP_073614454.1">
    <property type="nucleotide sequence ID" value="NZ_FRFE01000015.1"/>
</dbReference>
<gene>
    <name evidence="7" type="primary">recO</name>
    <name evidence="9" type="ORF">SAMN02745220_03043</name>
</gene>
<dbReference type="EMBL" id="FRFE01000015">
    <property type="protein sequence ID" value="SHO49719.1"/>
    <property type="molecule type" value="Genomic_DNA"/>
</dbReference>
<dbReference type="Gene3D" id="1.20.1440.120">
    <property type="entry name" value="Recombination protein O, C-terminal domain"/>
    <property type="match status" value="1"/>
</dbReference>
<feature type="domain" description="DNA replication/recombination mediator RecO N-terminal" evidence="8">
    <location>
        <begin position="7"/>
        <end position="83"/>
    </location>
</feature>
<dbReference type="HAMAP" id="MF_00201">
    <property type="entry name" value="RecO"/>
    <property type="match status" value="1"/>
</dbReference>
<sequence>MNPTIRETDGIILDTREHGESDLILTIFCRDGGRSTAIAKGARKSLRRFVNKLELYSFLHVTLRQRNPNSMALLEEAELHAGFIRLRKDIQRYTAASVIREFTLLATREGEADERSYALLLWAFHHLDREMPHLQVVMLFLLRFHDYIGYRPELSSCFHCGNPADTRKVFGFSTVYGGLVCNSCVSTNNRSGIRLSGHTIMMLQAAQDMPLKDLYRLEIPEQQLYEALNILHRYGRHVLGRDIISWTMLRSTLQARTIDWDIQR</sequence>
<dbReference type="STRING" id="1121416.SAMN02745220_03043"/>
<dbReference type="NCBIfam" id="TIGR00613">
    <property type="entry name" value="reco"/>
    <property type="match status" value="1"/>
</dbReference>
<keyword evidence="5 7" id="KW-0234">DNA repair</keyword>
<dbReference type="AlphaFoldDB" id="A0A1M7YAT4"/>
<dbReference type="InterPro" id="IPR012340">
    <property type="entry name" value="NA-bd_OB-fold"/>
</dbReference>
<name>A0A1M7YAT4_9BACT</name>
<proteinExistence type="inferred from homology"/>
<comment type="similarity">
    <text evidence="1 7">Belongs to the RecO family.</text>
</comment>
<evidence type="ECO:0000256" key="2">
    <source>
        <dbReference type="ARBA" id="ARBA00021310"/>
    </source>
</evidence>
<dbReference type="GO" id="GO:0006302">
    <property type="term" value="P:double-strand break repair"/>
    <property type="evidence" value="ECO:0007669"/>
    <property type="project" value="TreeGrafter"/>
</dbReference>
<organism evidence="9 10">
    <name type="scientific">Desulfopila aestuarii DSM 18488</name>
    <dbReference type="NCBI Taxonomy" id="1121416"/>
    <lineage>
        <taxon>Bacteria</taxon>
        <taxon>Pseudomonadati</taxon>
        <taxon>Thermodesulfobacteriota</taxon>
        <taxon>Desulfobulbia</taxon>
        <taxon>Desulfobulbales</taxon>
        <taxon>Desulfocapsaceae</taxon>
        <taxon>Desulfopila</taxon>
    </lineage>
</organism>
<dbReference type="SUPFAM" id="SSF57863">
    <property type="entry name" value="ArfGap/RecO-like zinc finger"/>
    <property type="match status" value="1"/>
</dbReference>
<evidence type="ECO:0000256" key="3">
    <source>
        <dbReference type="ARBA" id="ARBA00022763"/>
    </source>
</evidence>
<keyword evidence="3 7" id="KW-0227">DNA damage</keyword>
<evidence type="ECO:0000313" key="10">
    <source>
        <dbReference type="Proteomes" id="UP000184603"/>
    </source>
</evidence>
<keyword evidence="4 7" id="KW-0233">DNA recombination</keyword>
<evidence type="ECO:0000313" key="9">
    <source>
        <dbReference type="EMBL" id="SHO49719.1"/>
    </source>
</evidence>
<reference evidence="9 10" key="1">
    <citation type="submission" date="2016-12" db="EMBL/GenBank/DDBJ databases">
        <authorList>
            <person name="Song W.-J."/>
            <person name="Kurnit D.M."/>
        </authorList>
    </citation>
    <scope>NUCLEOTIDE SEQUENCE [LARGE SCALE GENOMIC DNA]</scope>
    <source>
        <strain evidence="9 10">DSM 18488</strain>
    </source>
</reference>
<dbReference type="OrthoDB" id="9780797at2"/>
<dbReference type="SUPFAM" id="SSF50249">
    <property type="entry name" value="Nucleic acid-binding proteins"/>
    <property type="match status" value="1"/>
</dbReference>
<dbReference type="GO" id="GO:0006310">
    <property type="term" value="P:DNA recombination"/>
    <property type="evidence" value="ECO:0007669"/>
    <property type="project" value="UniProtKB-UniRule"/>
</dbReference>
<dbReference type="Proteomes" id="UP000184603">
    <property type="component" value="Unassembled WGS sequence"/>
</dbReference>
<evidence type="ECO:0000256" key="1">
    <source>
        <dbReference type="ARBA" id="ARBA00007452"/>
    </source>
</evidence>
<protein>
    <recommendedName>
        <fullName evidence="2 7">DNA repair protein RecO</fullName>
    </recommendedName>
    <alternativeName>
        <fullName evidence="6 7">Recombination protein O</fullName>
    </alternativeName>
</protein>
<evidence type="ECO:0000256" key="7">
    <source>
        <dbReference type="HAMAP-Rule" id="MF_00201"/>
    </source>
</evidence>
<evidence type="ECO:0000256" key="5">
    <source>
        <dbReference type="ARBA" id="ARBA00023204"/>
    </source>
</evidence>
<keyword evidence="10" id="KW-1185">Reference proteome</keyword>
<evidence type="ECO:0000256" key="4">
    <source>
        <dbReference type="ARBA" id="ARBA00023172"/>
    </source>
</evidence>
<dbReference type="InterPro" id="IPR003717">
    <property type="entry name" value="RecO"/>
</dbReference>